<keyword evidence="2" id="KW-1133">Transmembrane helix</keyword>
<sequence>MREINIGAIRILRRRIISRTDVSRLQTRRERRKKRRRGRAGAAEEEKAEVEVQEERERHRGNFRIFPCFTKCSGSPFPPPFVLPHLVPLPSTAPLFPFSPPSLIGSLFLLLFFVLLMSSLSELPPHHPFLVSPVMRCGMRNVL</sequence>
<feature type="transmembrane region" description="Helical" evidence="2">
    <location>
        <begin position="98"/>
        <end position="117"/>
    </location>
</feature>
<dbReference type="AlphaFoldDB" id="A0AAW2FIN1"/>
<evidence type="ECO:0000256" key="2">
    <source>
        <dbReference type="SAM" id="Phobius"/>
    </source>
</evidence>
<gene>
    <name evidence="3" type="ORF">PUN28_011646</name>
</gene>
<keyword evidence="2" id="KW-0472">Membrane</keyword>
<protein>
    <submittedName>
        <fullName evidence="3">Uncharacterized protein</fullName>
    </submittedName>
</protein>
<feature type="compositionally biased region" description="Basic residues" evidence="1">
    <location>
        <begin position="29"/>
        <end position="39"/>
    </location>
</feature>
<keyword evidence="2" id="KW-0812">Transmembrane</keyword>
<evidence type="ECO:0000313" key="4">
    <source>
        <dbReference type="Proteomes" id="UP001430953"/>
    </source>
</evidence>
<accession>A0AAW2FIN1</accession>
<evidence type="ECO:0000313" key="3">
    <source>
        <dbReference type="EMBL" id="KAL0114509.1"/>
    </source>
</evidence>
<feature type="compositionally biased region" description="Basic and acidic residues" evidence="1">
    <location>
        <begin position="42"/>
        <end position="54"/>
    </location>
</feature>
<reference evidence="3 4" key="1">
    <citation type="submission" date="2023-03" db="EMBL/GenBank/DDBJ databases">
        <title>High recombination rates correlate with genetic variation in Cardiocondyla obscurior ants.</title>
        <authorList>
            <person name="Errbii M."/>
        </authorList>
    </citation>
    <scope>NUCLEOTIDE SEQUENCE [LARGE SCALE GENOMIC DNA]</scope>
    <source>
        <strain evidence="3">Alpha-2009</strain>
        <tissue evidence="3">Whole body</tissue>
    </source>
</reference>
<dbReference type="EMBL" id="JADYXP020000011">
    <property type="protein sequence ID" value="KAL0114509.1"/>
    <property type="molecule type" value="Genomic_DNA"/>
</dbReference>
<evidence type="ECO:0000256" key="1">
    <source>
        <dbReference type="SAM" id="MobiDB-lite"/>
    </source>
</evidence>
<feature type="region of interest" description="Disordered" evidence="1">
    <location>
        <begin position="24"/>
        <end position="54"/>
    </location>
</feature>
<name>A0AAW2FIN1_9HYME</name>
<organism evidence="3 4">
    <name type="scientific">Cardiocondyla obscurior</name>
    <dbReference type="NCBI Taxonomy" id="286306"/>
    <lineage>
        <taxon>Eukaryota</taxon>
        <taxon>Metazoa</taxon>
        <taxon>Ecdysozoa</taxon>
        <taxon>Arthropoda</taxon>
        <taxon>Hexapoda</taxon>
        <taxon>Insecta</taxon>
        <taxon>Pterygota</taxon>
        <taxon>Neoptera</taxon>
        <taxon>Endopterygota</taxon>
        <taxon>Hymenoptera</taxon>
        <taxon>Apocrita</taxon>
        <taxon>Aculeata</taxon>
        <taxon>Formicoidea</taxon>
        <taxon>Formicidae</taxon>
        <taxon>Myrmicinae</taxon>
        <taxon>Cardiocondyla</taxon>
    </lineage>
</organism>
<dbReference type="Proteomes" id="UP001430953">
    <property type="component" value="Unassembled WGS sequence"/>
</dbReference>
<proteinExistence type="predicted"/>
<keyword evidence="4" id="KW-1185">Reference proteome</keyword>
<comment type="caution">
    <text evidence="3">The sequence shown here is derived from an EMBL/GenBank/DDBJ whole genome shotgun (WGS) entry which is preliminary data.</text>
</comment>